<dbReference type="CDD" id="cd04301">
    <property type="entry name" value="NAT_SF"/>
    <property type="match status" value="1"/>
</dbReference>
<evidence type="ECO:0000256" key="2">
    <source>
        <dbReference type="ARBA" id="ARBA00010712"/>
    </source>
</evidence>
<comment type="function">
    <text evidence="8">Catalyzes the acetylation of L-2,4-diaminobutyrate (DABA) to gamma-N-acetyl-alpha,gamma-diaminobutyric acid (ADABA) with acetyl coenzyme A.</text>
</comment>
<dbReference type="SUPFAM" id="SSF55729">
    <property type="entry name" value="Acyl-CoA N-acyltransferases (Nat)"/>
    <property type="match status" value="1"/>
</dbReference>
<comment type="similarity">
    <text evidence="2 8">Belongs to the acetyltransferase family. EctA subfamily.</text>
</comment>
<dbReference type="EC" id="2.3.1.178" evidence="3 8"/>
<gene>
    <name evidence="8" type="primary">ectA</name>
    <name evidence="10" type="ORF">SAMN04488056_11861</name>
</gene>
<comment type="catalytic activity">
    <reaction evidence="7 8">
        <text>L-2,4-diaminobutanoate + acetyl-CoA = (2S)-4-acetamido-2-aminobutanoate + CoA + H(+)</text>
        <dbReference type="Rhea" id="RHEA:16901"/>
        <dbReference type="ChEBI" id="CHEBI:15378"/>
        <dbReference type="ChEBI" id="CHEBI:57287"/>
        <dbReference type="ChEBI" id="CHEBI:57288"/>
        <dbReference type="ChEBI" id="CHEBI:58761"/>
        <dbReference type="ChEBI" id="CHEBI:58929"/>
        <dbReference type="EC" id="2.3.1.178"/>
    </reaction>
</comment>
<dbReference type="GO" id="GO:0033816">
    <property type="term" value="F:diaminobutyrate acetyltransferase activity"/>
    <property type="evidence" value="ECO:0007669"/>
    <property type="project" value="UniProtKB-EC"/>
</dbReference>
<keyword evidence="6 8" id="KW-0012">Acyltransferase</keyword>
<evidence type="ECO:0000256" key="8">
    <source>
        <dbReference type="RuleBase" id="RU365045"/>
    </source>
</evidence>
<name>A0A1I5LXG2_9HYPH</name>
<dbReference type="UniPathway" id="UPA00067">
    <property type="reaction ID" value="UER00122"/>
</dbReference>
<dbReference type="InterPro" id="IPR016181">
    <property type="entry name" value="Acyl_CoA_acyltransferase"/>
</dbReference>
<keyword evidence="5 8" id="KW-0808">Transferase</keyword>
<evidence type="ECO:0000256" key="4">
    <source>
        <dbReference type="ARBA" id="ARBA00017935"/>
    </source>
</evidence>
<evidence type="ECO:0000256" key="7">
    <source>
        <dbReference type="ARBA" id="ARBA00048924"/>
    </source>
</evidence>
<dbReference type="EMBL" id="FOVR01000018">
    <property type="protein sequence ID" value="SFP02064.1"/>
    <property type="molecule type" value="Genomic_DNA"/>
</dbReference>
<dbReference type="AlphaFoldDB" id="A0A1I5LXG2"/>
<sequence>MQYTAKQIHPARPLLRIPCAEDGAEIWELIRNCRPLDENSMYCNLLQCDHFADTCVLAELSGEVVGWISAYILPNEPDTLFIWQVAVAQKARGLGLGSKMLQTIIDRPQCEAVTKLQTTITEDNEASWALFGKFAKNQSCELDSQPYYTQSQHFQDRHDTENLVTIRLAERAALAA</sequence>
<dbReference type="RefSeq" id="WP_090075418.1">
    <property type="nucleotide sequence ID" value="NZ_FOVR01000018.1"/>
</dbReference>
<dbReference type="STRING" id="655353.SAMN04488056_11861"/>
<dbReference type="InterPro" id="IPR012772">
    <property type="entry name" value="Ectoine_EctA"/>
</dbReference>
<dbReference type="Pfam" id="PF00583">
    <property type="entry name" value="Acetyltransf_1"/>
    <property type="match status" value="1"/>
</dbReference>
<dbReference type="NCBIfam" id="TIGR02406">
    <property type="entry name" value="ectoine_EctA"/>
    <property type="match status" value="1"/>
</dbReference>
<dbReference type="PROSITE" id="PS51186">
    <property type="entry name" value="GNAT"/>
    <property type="match status" value="1"/>
</dbReference>
<dbReference type="Gene3D" id="3.40.630.30">
    <property type="match status" value="1"/>
</dbReference>
<organism evidence="10 11">
    <name type="scientific">Cohaesibacter marisflavi</name>
    <dbReference type="NCBI Taxonomy" id="655353"/>
    <lineage>
        <taxon>Bacteria</taxon>
        <taxon>Pseudomonadati</taxon>
        <taxon>Pseudomonadota</taxon>
        <taxon>Alphaproteobacteria</taxon>
        <taxon>Hyphomicrobiales</taxon>
        <taxon>Cohaesibacteraceae</taxon>
    </lineage>
</organism>
<dbReference type="Proteomes" id="UP000199236">
    <property type="component" value="Unassembled WGS sequence"/>
</dbReference>
<feature type="domain" description="N-acetyltransferase" evidence="9">
    <location>
        <begin position="6"/>
        <end position="161"/>
    </location>
</feature>
<proteinExistence type="inferred from homology"/>
<dbReference type="InterPro" id="IPR000182">
    <property type="entry name" value="GNAT_dom"/>
</dbReference>
<comment type="pathway">
    <text evidence="1 8">Amine and polyamine biosynthesis; ectoine biosynthesis; L-ectoine from L-aspartate 4-semialdehyde: step 2/3.</text>
</comment>
<evidence type="ECO:0000256" key="3">
    <source>
        <dbReference type="ARBA" id="ARBA00012355"/>
    </source>
</evidence>
<keyword evidence="11" id="KW-1185">Reference proteome</keyword>
<evidence type="ECO:0000313" key="11">
    <source>
        <dbReference type="Proteomes" id="UP000199236"/>
    </source>
</evidence>
<dbReference type="GO" id="GO:0019491">
    <property type="term" value="P:ectoine biosynthetic process"/>
    <property type="evidence" value="ECO:0007669"/>
    <property type="project" value="UniProtKB-UniPathway"/>
</dbReference>
<protein>
    <recommendedName>
        <fullName evidence="4 8">L-2,4-diaminobutyric acid acetyltransferase</fullName>
        <shortName evidence="8">DABA acetyltransferase</shortName>
        <ecNumber evidence="3 8">2.3.1.178</ecNumber>
    </recommendedName>
</protein>
<evidence type="ECO:0000256" key="1">
    <source>
        <dbReference type="ARBA" id="ARBA00004978"/>
    </source>
</evidence>
<evidence type="ECO:0000313" key="10">
    <source>
        <dbReference type="EMBL" id="SFP02064.1"/>
    </source>
</evidence>
<reference evidence="10 11" key="1">
    <citation type="submission" date="2016-10" db="EMBL/GenBank/DDBJ databases">
        <authorList>
            <person name="de Groot N.N."/>
        </authorList>
    </citation>
    <scope>NUCLEOTIDE SEQUENCE [LARGE SCALE GENOMIC DNA]</scope>
    <source>
        <strain evidence="10 11">CGMCC 1.9157</strain>
    </source>
</reference>
<evidence type="ECO:0000259" key="9">
    <source>
        <dbReference type="PROSITE" id="PS51186"/>
    </source>
</evidence>
<dbReference type="OrthoDB" id="2436196at2"/>
<evidence type="ECO:0000256" key="5">
    <source>
        <dbReference type="ARBA" id="ARBA00022679"/>
    </source>
</evidence>
<evidence type="ECO:0000256" key="6">
    <source>
        <dbReference type="ARBA" id="ARBA00023315"/>
    </source>
</evidence>
<accession>A0A1I5LXG2</accession>